<evidence type="ECO:0000256" key="7">
    <source>
        <dbReference type="PIRSR" id="PIRSR005378-2"/>
    </source>
</evidence>
<dbReference type="NCBIfam" id="TIGR03399">
    <property type="entry name" value="RNA_3prim_cycl"/>
    <property type="match status" value="1"/>
</dbReference>
<dbReference type="PIRSF" id="PIRSF005378">
    <property type="entry name" value="RNA3'_term_phos_cycl_euk"/>
    <property type="match status" value="1"/>
</dbReference>
<evidence type="ECO:0000259" key="10">
    <source>
        <dbReference type="Pfam" id="PF05189"/>
    </source>
</evidence>
<evidence type="ECO:0000256" key="6">
    <source>
        <dbReference type="PIRSR" id="PIRSR005378-1"/>
    </source>
</evidence>
<evidence type="ECO:0000256" key="2">
    <source>
        <dbReference type="ARBA" id="ARBA00012725"/>
    </source>
</evidence>
<dbReference type="Gene3D" id="3.30.360.20">
    <property type="entry name" value="RNA 3'-terminal phosphate cyclase, insert domain"/>
    <property type="match status" value="1"/>
</dbReference>
<comment type="caution">
    <text evidence="11">The sequence shown here is derived from an EMBL/GenBank/DDBJ whole genome shotgun (WGS) entry which is preliminary data.</text>
</comment>
<dbReference type="Pfam" id="PF05189">
    <property type="entry name" value="RTC_insert"/>
    <property type="match status" value="1"/>
</dbReference>
<dbReference type="GO" id="GO:0005524">
    <property type="term" value="F:ATP binding"/>
    <property type="evidence" value="ECO:0007669"/>
    <property type="project" value="UniProtKB-KW"/>
</dbReference>
<dbReference type="InterPro" id="IPR017770">
    <property type="entry name" value="RNA3'_term_phos_cyc_type_1"/>
</dbReference>
<evidence type="ECO:0000256" key="3">
    <source>
        <dbReference type="ARBA" id="ARBA00022598"/>
    </source>
</evidence>
<gene>
    <name evidence="11" type="ORF">CVIRNUC_007731</name>
</gene>
<keyword evidence="3" id="KW-0436">Ligase</keyword>
<dbReference type="InterPro" id="IPR037136">
    <property type="entry name" value="RNA3'_phos_cyclase_dom_sf"/>
</dbReference>
<feature type="domain" description="RNA 3'-terminal phosphate cyclase insert" evidence="10">
    <location>
        <begin position="217"/>
        <end position="320"/>
    </location>
</feature>
<feature type="domain" description="RNA 3'-terminal phosphate cyclase" evidence="9">
    <location>
        <begin position="34"/>
        <end position="372"/>
    </location>
</feature>
<dbReference type="InterPro" id="IPR013792">
    <property type="entry name" value="RNA3'P_cycl/enolpyr_Trfase_a/b"/>
</dbReference>
<organism evidence="11 12">
    <name type="scientific">Coccomyxa viridis</name>
    <dbReference type="NCBI Taxonomy" id="1274662"/>
    <lineage>
        <taxon>Eukaryota</taxon>
        <taxon>Viridiplantae</taxon>
        <taxon>Chlorophyta</taxon>
        <taxon>core chlorophytes</taxon>
        <taxon>Trebouxiophyceae</taxon>
        <taxon>Trebouxiophyceae incertae sedis</taxon>
        <taxon>Coccomyxaceae</taxon>
        <taxon>Coccomyxa</taxon>
    </lineage>
</organism>
<feature type="binding site" evidence="7">
    <location>
        <position position="125"/>
    </location>
    <ligand>
        <name>ATP</name>
        <dbReference type="ChEBI" id="CHEBI:30616"/>
    </ligand>
</feature>
<dbReference type="InterPro" id="IPR036553">
    <property type="entry name" value="RPTC_insert"/>
</dbReference>
<dbReference type="PANTHER" id="PTHR11096:SF0">
    <property type="entry name" value="RNA 3'-TERMINAL PHOSPHATE CYCLASE"/>
    <property type="match status" value="1"/>
</dbReference>
<keyword evidence="7" id="KW-0067">ATP-binding</keyword>
<keyword evidence="12" id="KW-1185">Reference proteome</keyword>
<sequence>MAQKTQQAKEKTPHAQPEPFPIPEKCIQIDGSILEGGGQILRNAAALAAITGQTIHVDKIRAGRSKPGLRPQHLTGLRLITELSGGALHGGAQNSCAVTLQPRALQCRHAVGDTATAGSCALLAQAALPCLLYAAPDASREPPGASTLELRGGTDAAMAPSISYLQHVLLPTLRRLFGLTLDLQLHRRGFFPKGGGRAELTVHSLEQGTPLQAINLTDRGDITSITVSVFQAGLMKPDVAQRMASAAEATLQTRWQHPVELHRSISLESKERAVGNGAGILLTAVTSAGRILGASVSQERGRQPEEIGQQAAEELVEDLQTVACVDRWMQDQLIIFMALAQGTSRMSCGELSLHTRTAMCIAEKLTTAKFRVRKPKGDVQHWIIECEGAVVTAQTAMAR</sequence>
<dbReference type="GO" id="GO:0003963">
    <property type="term" value="F:RNA-3'-phosphate cyclase activity"/>
    <property type="evidence" value="ECO:0007669"/>
    <property type="project" value="UniProtKB-EC"/>
</dbReference>
<dbReference type="PANTHER" id="PTHR11096">
    <property type="entry name" value="RNA 3' TERMINAL PHOSPHATE CYCLASE"/>
    <property type="match status" value="1"/>
</dbReference>
<name>A0AAV1IEA6_9CHLO</name>
<comment type="catalytic activity">
    <reaction evidence="5">
        <text>a 3'-end 3'-phospho-ribonucleotide-RNA + ATP = a 3'-end 2',3'-cyclophospho-ribonucleotide-RNA + AMP + diphosphate</text>
        <dbReference type="Rhea" id="RHEA:23976"/>
        <dbReference type="Rhea" id="RHEA-COMP:10463"/>
        <dbReference type="Rhea" id="RHEA-COMP:10464"/>
        <dbReference type="ChEBI" id="CHEBI:30616"/>
        <dbReference type="ChEBI" id="CHEBI:33019"/>
        <dbReference type="ChEBI" id="CHEBI:83062"/>
        <dbReference type="ChEBI" id="CHEBI:83064"/>
        <dbReference type="ChEBI" id="CHEBI:456215"/>
        <dbReference type="EC" id="6.5.1.4"/>
    </reaction>
</comment>
<dbReference type="SUPFAM" id="SSF52913">
    <property type="entry name" value="RNA 3'-terminal phosphate cyclase, RPTC, insert domain"/>
    <property type="match status" value="1"/>
</dbReference>
<proteinExistence type="inferred from homology"/>
<feature type="region of interest" description="Disordered" evidence="8">
    <location>
        <begin position="1"/>
        <end position="22"/>
    </location>
</feature>
<dbReference type="EC" id="6.5.1.4" evidence="2"/>
<dbReference type="Pfam" id="PF01137">
    <property type="entry name" value="RTC"/>
    <property type="match status" value="1"/>
</dbReference>
<keyword evidence="4 7" id="KW-0547">Nucleotide-binding</keyword>
<evidence type="ECO:0000256" key="4">
    <source>
        <dbReference type="ARBA" id="ARBA00022741"/>
    </source>
</evidence>
<protein>
    <recommendedName>
        <fullName evidence="2">RNA 3'-terminal-phosphate cyclase (ATP)</fullName>
        <ecNumber evidence="2">6.5.1.4</ecNumber>
    </recommendedName>
</protein>
<evidence type="ECO:0000259" key="9">
    <source>
        <dbReference type="Pfam" id="PF01137"/>
    </source>
</evidence>
<evidence type="ECO:0000313" key="11">
    <source>
        <dbReference type="EMBL" id="CAK0784527.1"/>
    </source>
</evidence>
<dbReference type="InterPro" id="IPR023797">
    <property type="entry name" value="RNA3'_phos_cyclase_dom"/>
</dbReference>
<evidence type="ECO:0000313" key="12">
    <source>
        <dbReference type="Proteomes" id="UP001314263"/>
    </source>
</evidence>
<dbReference type="GO" id="GO:0005634">
    <property type="term" value="C:nucleus"/>
    <property type="evidence" value="ECO:0007669"/>
    <property type="project" value="TreeGrafter"/>
</dbReference>
<dbReference type="InterPro" id="IPR000228">
    <property type="entry name" value="RNA3'_term_phos_cyc"/>
</dbReference>
<dbReference type="Gene3D" id="3.65.10.20">
    <property type="entry name" value="RNA 3'-terminal phosphate cyclase domain"/>
    <property type="match status" value="1"/>
</dbReference>
<evidence type="ECO:0000256" key="8">
    <source>
        <dbReference type="SAM" id="MobiDB-lite"/>
    </source>
</evidence>
<accession>A0AAV1IEA6</accession>
<dbReference type="Proteomes" id="UP001314263">
    <property type="component" value="Unassembled WGS sequence"/>
</dbReference>
<dbReference type="AlphaFoldDB" id="A0AAV1IEA6"/>
<dbReference type="SUPFAM" id="SSF55205">
    <property type="entry name" value="EPT/RTPC-like"/>
    <property type="match status" value="2"/>
</dbReference>
<feature type="active site" description="Tele-AMP-histidine intermediate" evidence="6">
    <location>
        <position position="354"/>
    </location>
</feature>
<dbReference type="EMBL" id="CAUYUE010000010">
    <property type="protein sequence ID" value="CAK0784527.1"/>
    <property type="molecule type" value="Genomic_DNA"/>
</dbReference>
<dbReference type="InterPro" id="IPR013791">
    <property type="entry name" value="RNA3'-term_phos_cycl_insert"/>
</dbReference>
<dbReference type="GO" id="GO:0006396">
    <property type="term" value="P:RNA processing"/>
    <property type="evidence" value="ECO:0007669"/>
    <property type="project" value="InterPro"/>
</dbReference>
<reference evidence="11 12" key="1">
    <citation type="submission" date="2023-10" db="EMBL/GenBank/DDBJ databases">
        <authorList>
            <person name="Maclean D."/>
            <person name="Macfadyen A."/>
        </authorList>
    </citation>
    <scope>NUCLEOTIDE SEQUENCE [LARGE SCALE GENOMIC DNA]</scope>
</reference>
<evidence type="ECO:0000256" key="1">
    <source>
        <dbReference type="ARBA" id="ARBA00009206"/>
    </source>
</evidence>
<comment type="similarity">
    <text evidence="1">Belongs to the RNA 3'-terminal cyclase family. Type 1 subfamily.</text>
</comment>
<evidence type="ECO:0000256" key="5">
    <source>
        <dbReference type="ARBA" id="ARBA00024481"/>
    </source>
</evidence>